<evidence type="ECO:0000313" key="3">
    <source>
        <dbReference type="Proteomes" id="UP001409585"/>
    </source>
</evidence>
<dbReference type="Proteomes" id="UP001409585">
    <property type="component" value="Unassembled WGS sequence"/>
</dbReference>
<keyword evidence="1" id="KW-0812">Transmembrane</keyword>
<proteinExistence type="predicted"/>
<gene>
    <name evidence="2" type="ORF">GCM10025791_35210</name>
</gene>
<evidence type="ECO:0000313" key="2">
    <source>
        <dbReference type="EMBL" id="GAA4951645.1"/>
    </source>
</evidence>
<organism evidence="2 3">
    <name type="scientific">Halioxenophilus aromaticivorans</name>
    <dbReference type="NCBI Taxonomy" id="1306992"/>
    <lineage>
        <taxon>Bacteria</taxon>
        <taxon>Pseudomonadati</taxon>
        <taxon>Pseudomonadota</taxon>
        <taxon>Gammaproteobacteria</taxon>
        <taxon>Alteromonadales</taxon>
        <taxon>Alteromonadaceae</taxon>
        <taxon>Halioxenophilus</taxon>
    </lineage>
</organism>
<keyword evidence="3" id="KW-1185">Reference proteome</keyword>
<keyword evidence="1" id="KW-1133">Transmembrane helix</keyword>
<name>A0AAV3U6I9_9ALTE</name>
<keyword evidence="1" id="KW-0472">Membrane</keyword>
<evidence type="ECO:0008006" key="4">
    <source>
        <dbReference type="Google" id="ProtNLM"/>
    </source>
</evidence>
<comment type="caution">
    <text evidence="2">The sequence shown here is derived from an EMBL/GenBank/DDBJ whole genome shotgun (WGS) entry which is preliminary data.</text>
</comment>
<feature type="transmembrane region" description="Helical" evidence="1">
    <location>
        <begin position="47"/>
        <end position="68"/>
    </location>
</feature>
<dbReference type="RefSeq" id="WP_345425488.1">
    <property type="nucleotide sequence ID" value="NZ_AP031496.1"/>
</dbReference>
<sequence>MRKLQKIHHALSLVPLAKAATWFVLTLSGAAAYFSAHKFFVTHDEDFVNAFTGAAAVFAAALASLVAFRAAELAEAQLRPYPYPFFDLRSRMGLVLLRIKNAGGSAAHDVYIDWEEGSQPIGSSGGKKAPKEFATGRGNAIRLLLPGESIATMLDVSHEVAADVKDRPDGLRGRIHFKDERGRKLSHQFLIDTTIFSWGLKDETEELKALYSITQLPDQLKEIKKSIDKMHAKS</sequence>
<accession>A0AAV3U6I9</accession>
<protein>
    <recommendedName>
        <fullName evidence="4">SMODS-associating 2TM beta-strand rich effector domain-containing protein</fullName>
    </recommendedName>
</protein>
<evidence type="ECO:0000256" key="1">
    <source>
        <dbReference type="SAM" id="Phobius"/>
    </source>
</evidence>
<dbReference type="AlphaFoldDB" id="A0AAV3U6I9"/>
<feature type="transmembrane region" description="Helical" evidence="1">
    <location>
        <begin position="12"/>
        <end position="35"/>
    </location>
</feature>
<reference evidence="3" key="1">
    <citation type="journal article" date="2019" name="Int. J. Syst. Evol. Microbiol.">
        <title>The Global Catalogue of Microorganisms (GCM) 10K type strain sequencing project: providing services to taxonomists for standard genome sequencing and annotation.</title>
        <authorList>
            <consortium name="The Broad Institute Genomics Platform"/>
            <consortium name="The Broad Institute Genome Sequencing Center for Infectious Disease"/>
            <person name="Wu L."/>
            <person name="Ma J."/>
        </authorList>
    </citation>
    <scope>NUCLEOTIDE SEQUENCE [LARGE SCALE GENOMIC DNA]</scope>
    <source>
        <strain evidence="3">JCM 19134</strain>
    </source>
</reference>
<dbReference type="EMBL" id="BAABLX010000029">
    <property type="protein sequence ID" value="GAA4951645.1"/>
    <property type="molecule type" value="Genomic_DNA"/>
</dbReference>